<feature type="region of interest" description="Disordered" evidence="1">
    <location>
        <begin position="937"/>
        <end position="956"/>
    </location>
</feature>
<feature type="compositionally biased region" description="Polar residues" evidence="1">
    <location>
        <begin position="944"/>
        <end position="954"/>
    </location>
</feature>
<dbReference type="CTD" id="55196"/>
<dbReference type="GeneID" id="100921446"/>
<name>A0A7N4NU65_SARHA</name>
<dbReference type="GO" id="GO:1990226">
    <property type="term" value="F:histone methyltransferase binding"/>
    <property type="evidence" value="ECO:0007669"/>
    <property type="project" value="TreeGrafter"/>
</dbReference>
<protein>
    <submittedName>
        <fullName evidence="2">Retroelement silencing factor 1</fullName>
    </submittedName>
</protein>
<dbReference type="RefSeq" id="XP_012405828.1">
    <property type="nucleotide sequence ID" value="XM_012550374.3"/>
</dbReference>
<feature type="region of interest" description="Disordered" evidence="1">
    <location>
        <begin position="1714"/>
        <end position="1736"/>
    </location>
</feature>
<feature type="compositionally biased region" description="Basic and acidic residues" evidence="1">
    <location>
        <begin position="767"/>
        <end position="778"/>
    </location>
</feature>
<evidence type="ECO:0000313" key="2">
    <source>
        <dbReference type="Ensembl" id="ENSSHAP00000027833.1"/>
    </source>
</evidence>
<proteinExistence type="predicted"/>
<dbReference type="RefSeq" id="XP_012405829.1">
    <property type="nucleotide sequence ID" value="XM_012550375.3"/>
</dbReference>
<feature type="compositionally biased region" description="Polar residues" evidence="1">
    <location>
        <begin position="1254"/>
        <end position="1267"/>
    </location>
</feature>
<reference evidence="2" key="3">
    <citation type="submission" date="2025-09" db="UniProtKB">
        <authorList>
            <consortium name="Ensembl"/>
        </authorList>
    </citation>
    <scope>IDENTIFICATION</scope>
</reference>
<dbReference type="RefSeq" id="XP_031793996.1">
    <property type="nucleotide sequence ID" value="XM_031938136.1"/>
</dbReference>
<dbReference type="RefSeq" id="XP_031793995.1">
    <property type="nucleotide sequence ID" value="XM_031938135.1"/>
</dbReference>
<feature type="region of interest" description="Disordered" evidence="1">
    <location>
        <begin position="96"/>
        <end position="122"/>
    </location>
</feature>
<organism evidence="2 3">
    <name type="scientific">Sarcophilus harrisii</name>
    <name type="common">Tasmanian devil</name>
    <name type="synonym">Sarcophilus laniarius</name>
    <dbReference type="NCBI Taxonomy" id="9305"/>
    <lineage>
        <taxon>Eukaryota</taxon>
        <taxon>Metazoa</taxon>
        <taxon>Chordata</taxon>
        <taxon>Craniata</taxon>
        <taxon>Vertebrata</taxon>
        <taxon>Euteleostomi</taxon>
        <taxon>Mammalia</taxon>
        <taxon>Metatheria</taxon>
        <taxon>Dasyuromorphia</taxon>
        <taxon>Dasyuridae</taxon>
        <taxon>Sarcophilus</taxon>
    </lineage>
</organism>
<dbReference type="InParanoid" id="A0A7N4NU65"/>
<dbReference type="FunCoup" id="A0A7N4NU65">
    <property type="interactions" value="1236"/>
</dbReference>
<sequence length="1859" mass="208304">MDWNTKPEDNAAVPSYLESQSSFLRKALSPHTLTPQNSCNYSRNNQEVFVCPSSKNATLQSLQYQNIESSKNPQQVSHPDMSSRIVVIPETSTEKIPFSQLKVGPNQPDQNSHRSLGTPRNSWLSSSVSDSIFFSRGLSGASQTSVGGSVHNALKSQDQYVSSNTYTMQLQMVSNPSKVPTLYPGNQGSNLYSAEQQVGWVPPCTSSGLTVPFQQPSQYLDSQRGVVTSLSNTNIQKQSAVSATPLQITNNQLLNPSVAVAAPLPPYPIVQSRQYAAISTVTETNNRNLPNYYCRLIPPFQKNSQYLAQNTSNEVLHAQQIHLSETKRGFGRDCQQQWQNTSENGHQKLNVETNYPFNEPGNSFAIGGIPHYKNTQIRTNLCDASSELLSRMPGPSSQINSHSLGECSGFLGDSSGSLRESSNSFVKDSGSHRESSHSINSEIDISKEGHSRITKEGLFRDIKKLLAMKNEFLKLAKEIKIKKSFLSESQDKTLNSSLPQNPAISLQLPSQNQPFPQLMSINSEHQLMKVDTEDTNKAKNTLNTNIKEIDCSRQINQGSSVLPNSASSGKLQTKHINTLLQETSPVCQKIIPPINPAHALSNQTSLDFNKGDRFDTPQQLCNDTINTSLNPQRQKALKNKEDNYKLLSQLLKSNDTTLDFTPEIMNQETSAKSVSKNMQDCNKSIHSEVKQKMEVISTQSQPQSTGIPITAVKSTDSLDNSVKLKDMTSFSLNGKSCAKDNNYSMEELTACLALWKKTPSESTNLQENDKLGKNKVPDRMASPTVKRNTNETVLPSLSVPIVHKHESGNLNLTKGIELQIAVVSPLILSEVKPSDDQSIKPTKSSLESVFPVIQEGSVCSLQDQIKEEAVASSDVNVVKRTAEVYVASNNFALMNKFDSKLQDIKSDDGIVHSNINLNFSSETLKKNLGKSELHPSHLEKDICSPNSADNSGQVKEQKKDQHISVQLVNDIPVSDDILQIASVCSLVEGDTFYNSQIANMFNSVPSTQVDKKEISLPGNTVIDNKQLKEQLNQTKFESVSNLKGQNLLKITDVLPKTSDGTKSLETSKSLKHCETNGKIVKQKKHVEKNIEKKEIVSNKCCSSTNDQLDLNSKEIVDISSAHHTKEFLSCMVQNIEQAKHESFLDQATSVKYLDDQLSELVEEFPYGIERTDTHNIIPAENKNSSQQLNVDLVTKDKETSLKTNCDSEDPVNQIKITILNSERMKELFPKESKKICKGLDNLDKLEHSQKKESMNNAQNTGGSCVNTTKDDGNQDSTKTSTGKDDVHCCALGWLSTVYDGVPQCLCDSRKDFTTEEKLDSQSSLSESLSCKGDPVTDGNILAPKINSPLKNNLQNSLACPEGEKSLFEMEQKEIKCSQKAMEKEKPSFSSRKKMVKYNERDSQENPQKLLKARNLIPLHGEKKKSHFWSIKNKEFLKKECSSRDLVSTEKFNLKFKSGCSKFKNPKWKLEYPDMEQKKKKHELEQKTCVVNGSKLCESLSSTNEEKVSTDAESTNLERNIHQSIMNTSNVNLTSSKSDSSPCKIIKVLSSHDYFQRQKQKEKIVKGDLKQRHDSEKLKKNRPHVSECVWHNKLTIKLVNCAKSNEGHGVRKYKRSLDNLAHHNKATKSHRNKIHHSKEFRKCNIARNVQEKAGEKQLDDVVILSRKVNKYNQNPLQGKDQKEQKKMYLNRVAFKRTAQESICLTKLDCSPRSSVNQIKYDNDDSKSNQNSFSHEKDKCEKPKMLEFKLCPEELFKNGKNEEHPDLKSFPRKEQVPVQGIKSTKEDWLKCIPQKKRKIEAVKDEDDNALSNSRVYKRTLSVDGCKAVQDPPKDSKTMFQTYKKLYLEKRSRSLDESCSTK</sequence>
<feature type="region of interest" description="Disordered" evidence="1">
    <location>
        <begin position="421"/>
        <end position="443"/>
    </location>
</feature>
<dbReference type="InterPro" id="IPR027866">
    <property type="entry name" value="RESF1"/>
</dbReference>
<keyword evidence="3" id="KW-1185">Reference proteome</keyword>
<evidence type="ECO:0000256" key="1">
    <source>
        <dbReference type="SAM" id="MobiDB-lite"/>
    </source>
</evidence>
<dbReference type="PANTHER" id="PTHR21604">
    <property type="entry name" value="RETROELEMENT SILENCING FACTOR 1"/>
    <property type="match status" value="1"/>
</dbReference>
<feature type="compositionally biased region" description="Polar residues" evidence="1">
    <location>
        <begin position="107"/>
        <end position="121"/>
    </location>
</feature>
<dbReference type="OrthoDB" id="9909281at2759"/>
<feature type="region of interest" description="Disordered" evidence="1">
    <location>
        <begin position="763"/>
        <end position="789"/>
    </location>
</feature>
<dbReference type="Proteomes" id="UP000007648">
    <property type="component" value="Unassembled WGS sequence"/>
</dbReference>
<accession>A0A7N4NU65</accession>
<dbReference type="Ensembl" id="ENSSHAT00000046533.1">
    <property type="protein sequence ID" value="ENSSHAP00000027833.1"/>
    <property type="gene ID" value="ENSSHAG00000022020.1"/>
</dbReference>
<dbReference type="GO" id="GO:0005634">
    <property type="term" value="C:nucleus"/>
    <property type="evidence" value="ECO:0007669"/>
    <property type="project" value="TreeGrafter"/>
</dbReference>
<reference evidence="2" key="2">
    <citation type="submission" date="2025-08" db="UniProtKB">
        <authorList>
            <consortium name="Ensembl"/>
        </authorList>
    </citation>
    <scope>IDENTIFICATION</scope>
</reference>
<gene>
    <name evidence="2" type="primary">RESF1</name>
</gene>
<reference evidence="2 3" key="1">
    <citation type="journal article" date="2011" name="Proc. Natl. Acad. Sci. U.S.A.">
        <title>Genetic diversity and population structure of the endangered marsupial Sarcophilus harrisii (Tasmanian devil).</title>
        <authorList>
            <person name="Miller W."/>
            <person name="Hayes V.M."/>
            <person name="Ratan A."/>
            <person name="Petersen D.C."/>
            <person name="Wittekindt N.E."/>
            <person name="Miller J."/>
            <person name="Walenz B."/>
            <person name="Knight J."/>
            <person name="Qi J."/>
            <person name="Zhao F."/>
            <person name="Wang Q."/>
            <person name="Bedoya-Reina O.C."/>
            <person name="Katiyar N."/>
            <person name="Tomsho L.P."/>
            <person name="Kasson L.M."/>
            <person name="Hardie R.A."/>
            <person name="Woodbridge P."/>
            <person name="Tindall E.A."/>
            <person name="Bertelsen M.F."/>
            <person name="Dixon D."/>
            <person name="Pyecroft S."/>
            <person name="Helgen K.M."/>
            <person name="Lesk A.M."/>
            <person name="Pringle T.H."/>
            <person name="Patterson N."/>
            <person name="Zhang Y."/>
            <person name="Kreiss A."/>
            <person name="Woods G.M."/>
            <person name="Jones M.E."/>
            <person name="Schuster S.C."/>
        </authorList>
    </citation>
    <scope>NUCLEOTIDE SEQUENCE [LARGE SCALE GENOMIC DNA]</scope>
</reference>
<dbReference type="KEGG" id="shr:100921446"/>
<dbReference type="GeneTree" id="ENSGT00390000018491"/>
<dbReference type="PANTHER" id="PTHR21604:SF0">
    <property type="entry name" value="RETROELEMENT SILENCING FACTOR 1"/>
    <property type="match status" value="1"/>
</dbReference>
<dbReference type="Pfam" id="PF15395">
    <property type="entry name" value="DUF4617"/>
    <property type="match status" value="1"/>
</dbReference>
<feature type="region of interest" description="Disordered" evidence="1">
    <location>
        <begin position="1247"/>
        <end position="1281"/>
    </location>
</feature>
<evidence type="ECO:0000313" key="3">
    <source>
        <dbReference type="Proteomes" id="UP000007648"/>
    </source>
</evidence>